<dbReference type="PROSITE" id="PS50830">
    <property type="entry name" value="TNASE_3"/>
    <property type="match status" value="1"/>
</dbReference>
<evidence type="ECO:0000259" key="4">
    <source>
        <dbReference type="PROSITE" id="PS50830"/>
    </source>
</evidence>
<dbReference type="PANTHER" id="PTHR12302:SF3">
    <property type="entry name" value="SERINE_THREONINE-PROTEIN KINASE 31"/>
    <property type="match status" value="1"/>
</dbReference>
<dbReference type="GO" id="GO:0004519">
    <property type="term" value="F:endonuclease activity"/>
    <property type="evidence" value="ECO:0007669"/>
    <property type="project" value="UniProtKB-KW"/>
</dbReference>
<dbReference type="PROSITE" id="PS01284">
    <property type="entry name" value="TNASE_2"/>
    <property type="match status" value="1"/>
</dbReference>
<dbReference type="InterPro" id="IPR016071">
    <property type="entry name" value="Staphylococal_nuclease_OB-fold"/>
</dbReference>
<evidence type="ECO:0000256" key="3">
    <source>
        <dbReference type="ARBA" id="ARBA00022801"/>
    </source>
</evidence>
<dbReference type="GO" id="GO:0003676">
    <property type="term" value="F:nucleic acid binding"/>
    <property type="evidence" value="ECO:0007669"/>
    <property type="project" value="InterPro"/>
</dbReference>
<sequence length="174" mass="19691">MVLLISAIFWTCLSVSAETLEGIVLRVVDGDTLTIQVGNASHRIRLSEIDTPEMDQYWGDEAKAALVAKVNGAVIKVTVVDTDRYGRKVGKVWLDERDINRELVREGHAWVYEDYLFDDSLLEEQAAAIAANVGLWHLPEAVAPRRWRTRKGWCGTLDFSDDVKDWKAFTDARK</sequence>
<gene>
    <name evidence="5" type="ORF">METZ01_LOCUS241885</name>
</gene>
<dbReference type="PROSITE" id="PS01123">
    <property type="entry name" value="TNASE_1"/>
    <property type="match status" value="1"/>
</dbReference>
<name>A0A382HRC0_9ZZZZ</name>
<reference evidence="5" key="1">
    <citation type="submission" date="2018-05" db="EMBL/GenBank/DDBJ databases">
        <authorList>
            <person name="Lanie J.A."/>
            <person name="Ng W.-L."/>
            <person name="Kazmierczak K.M."/>
            <person name="Andrzejewski T.M."/>
            <person name="Davidsen T.M."/>
            <person name="Wayne K.J."/>
            <person name="Tettelin H."/>
            <person name="Glass J.I."/>
            <person name="Rusch D."/>
            <person name="Podicherti R."/>
            <person name="Tsui H.-C.T."/>
            <person name="Winkler M.E."/>
        </authorList>
    </citation>
    <scope>NUCLEOTIDE SEQUENCE</scope>
</reference>
<dbReference type="AlphaFoldDB" id="A0A382HRC0"/>
<dbReference type="InterPro" id="IPR035437">
    <property type="entry name" value="SNase_OB-fold_sf"/>
</dbReference>
<feature type="domain" description="TNase-like" evidence="4">
    <location>
        <begin position="18"/>
        <end position="138"/>
    </location>
</feature>
<proteinExistence type="predicted"/>
<dbReference type="SMART" id="SM00318">
    <property type="entry name" value="SNc"/>
    <property type="match status" value="1"/>
</dbReference>
<evidence type="ECO:0000256" key="2">
    <source>
        <dbReference type="ARBA" id="ARBA00022759"/>
    </source>
</evidence>
<dbReference type="SUPFAM" id="SSF50199">
    <property type="entry name" value="Staphylococcal nuclease"/>
    <property type="match status" value="1"/>
</dbReference>
<organism evidence="5">
    <name type="scientific">marine metagenome</name>
    <dbReference type="NCBI Taxonomy" id="408172"/>
    <lineage>
        <taxon>unclassified sequences</taxon>
        <taxon>metagenomes</taxon>
        <taxon>ecological metagenomes</taxon>
    </lineage>
</organism>
<dbReference type="EMBL" id="UINC01062421">
    <property type="protein sequence ID" value="SVB89031.1"/>
    <property type="molecule type" value="Genomic_DNA"/>
</dbReference>
<protein>
    <recommendedName>
        <fullName evidence="4">TNase-like domain-containing protein</fullName>
    </recommendedName>
</protein>
<keyword evidence="1" id="KW-0540">Nuclease</keyword>
<dbReference type="GO" id="GO:0016787">
    <property type="term" value="F:hydrolase activity"/>
    <property type="evidence" value="ECO:0007669"/>
    <property type="project" value="UniProtKB-KW"/>
</dbReference>
<keyword evidence="2" id="KW-0255">Endonuclease</keyword>
<evidence type="ECO:0000313" key="5">
    <source>
        <dbReference type="EMBL" id="SVB89031.1"/>
    </source>
</evidence>
<keyword evidence="3" id="KW-0378">Hydrolase</keyword>
<dbReference type="InterPro" id="IPR002071">
    <property type="entry name" value="Thermonucl_AS"/>
</dbReference>
<dbReference type="PANTHER" id="PTHR12302">
    <property type="entry name" value="EBNA2 BINDING PROTEIN P100"/>
    <property type="match status" value="1"/>
</dbReference>
<dbReference type="Pfam" id="PF00565">
    <property type="entry name" value="SNase"/>
    <property type="match status" value="1"/>
</dbReference>
<evidence type="ECO:0000256" key="1">
    <source>
        <dbReference type="ARBA" id="ARBA00022722"/>
    </source>
</evidence>
<dbReference type="Gene3D" id="2.40.50.90">
    <property type="match status" value="1"/>
</dbReference>
<accession>A0A382HRC0</accession>